<evidence type="ECO:0000313" key="3">
    <source>
        <dbReference type="Proteomes" id="UP000255230"/>
    </source>
</evidence>
<dbReference type="Pfam" id="PF07963">
    <property type="entry name" value="N_methyl"/>
    <property type="match status" value="1"/>
</dbReference>
<keyword evidence="3" id="KW-1185">Reference proteome</keyword>
<dbReference type="KEGG" id="mos:AXE82_03565"/>
<dbReference type="PROSITE" id="PS00409">
    <property type="entry name" value="PROKAR_NTER_METHYL"/>
    <property type="match status" value="1"/>
</dbReference>
<evidence type="ECO:0000256" key="1">
    <source>
        <dbReference type="SAM" id="Phobius"/>
    </source>
</evidence>
<keyword evidence="1" id="KW-0472">Membrane</keyword>
<protein>
    <submittedName>
        <fullName evidence="2">Tfp pilus assembly protein PilW</fullName>
    </submittedName>
</protein>
<gene>
    <name evidence="2" type="ORF">NCTC10465_00752</name>
</gene>
<name>A0A378Q8K7_FAUOS</name>
<feature type="transmembrane region" description="Helical" evidence="1">
    <location>
        <begin position="21"/>
        <end position="47"/>
    </location>
</feature>
<dbReference type="GeneID" id="35778076"/>
<keyword evidence="1" id="KW-0812">Transmembrane</keyword>
<organism evidence="2 3">
    <name type="scientific">Faucicola osloensis</name>
    <name type="common">Moraxella osloensis</name>
    <dbReference type="NCBI Taxonomy" id="34062"/>
    <lineage>
        <taxon>Bacteria</taxon>
        <taxon>Pseudomonadati</taxon>
        <taxon>Pseudomonadota</taxon>
        <taxon>Gammaproteobacteria</taxon>
        <taxon>Moraxellales</taxon>
        <taxon>Moraxellaceae</taxon>
        <taxon>Faucicola</taxon>
    </lineage>
</organism>
<dbReference type="Proteomes" id="UP000255230">
    <property type="component" value="Unassembled WGS sequence"/>
</dbReference>
<sequence length="350" mass="38310">MVKVNTNFDKNDKKFFLSSNSGFTLIELMISLVLGLIISAAVMQIYLINAKTSATQKANSDIIDASVFGIPLLENHLRLANLGTADKVTSDEYGAGIIMASKNIENVKIIKGTLNTDISDKLFTKSGDITDKGTDNEWTGVSNVDKASGQLTIQFRAPQKMYDCEGNVALGPRQVTINGVKKTIDGQIVVERYYLRASDNTKPTELSLYCDAGKYITETIDDYTEQGESKIASTILTDKNILKDFGDAGGIIVPNIDYFDILLKTKLSDTEYSYYTVKEYLALKAALPPIVGIKIAGITRSSKGSVGDISNQVDFYNVLGQKVSLKDSSNSNKSFSRAVFEHEIALRNAR</sequence>
<dbReference type="InterPro" id="IPR012902">
    <property type="entry name" value="N_methyl_site"/>
</dbReference>
<accession>A0A378Q8K7</accession>
<proteinExistence type="predicted"/>
<dbReference type="AlphaFoldDB" id="A0A378Q8K7"/>
<evidence type="ECO:0000313" key="2">
    <source>
        <dbReference type="EMBL" id="STY96985.1"/>
    </source>
</evidence>
<dbReference type="EMBL" id="UGPY01000001">
    <property type="protein sequence ID" value="STY96985.1"/>
    <property type="molecule type" value="Genomic_DNA"/>
</dbReference>
<dbReference type="NCBIfam" id="TIGR02532">
    <property type="entry name" value="IV_pilin_GFxxxE"/>
    <property type="match status" value="1"/>
</dbReference>
<reference evidence="2 3" key="1">
    <citation type="submission" date="2018-06" db="EMBL/GenBank/DDBJ databases">
        <authorList>
            <consortium name="Pathogen Informatics"/>
            <person name="Doyle S."/>
        </authorList>
    </citation>
    <scope>NUCLEOTIDE SEQUENCE [LARGE SCALE GENOMIC DNA]</scope>
    <source>
        <strain evidence="2 3">NCTC10465</strain>
    </source>
</reference>
<keyword evidence="1" id="KW-1133">Transmembrane helix</keyword>
<dbReference type="RefSeq" id="WP_062331512.1">
    <property type="nucleotide sequence ID" value="NZ_CBCRZU010000024.1"/>
</dbReference>